<sequence length="279" mass="31683">MLRITNVDHKPIRLPPVYGFHSHPLLPLGQALEPILDKIDCLNEFIRIARAECHFPSEHGLTREESAAIYIYTMEWGELSLYNLLNTALRIKDRSTLRPWYGYLKLFYTALKKLPDEKSNLWRGVNLDISENFKDGEIITWWTVSSCSSSVDVVSQFLGGEAATLLMIEAKKGKSIVAYSSFADEKEVILTLGTRLRVKSNALKHLLLNVVHLEEVTTDMEEESAVSRVISNEDMLAKVMDDKQCSNIKLPDAETSLDAELSTYKVENYPNGDRYEVIV</sequence>
<evidence type="ECO:0000256" key="8">
    <source>
        <dbReference type="ARBA" id="ARBA00023026"/>
    </source>
</evidence>
<protein>
    <recommendedName>
        <fullName evidence="10">NAD(P)(+)--arginine ADP-ribosyltransferase</fullName>
        <ecNumber evidence="10">2.4.2.31</ecNumber>
    </recommendedName>
    <alternativeName>
        <fullName evidence="10">Mono(ADP-ribosyl)transferase</fullName>
    </alternativeName>
</protein>
<evidence type="ECO:0000256" key="5">
    <source>
        <dbReference type="ARBA" id="ARBA00022676"/>
    </source>
</evidence>
<evidence type="ECO:0000313" key="11">
    <source>
        <dbReference type="EMBL" id="CAF0775724.1"/>
    </source>
</evidence>
<reference evidence="11" key="1">
    <citation type="submission" date="2021-02" db="EMBL/GenBank/DDBJ databases">
        <authorList>
            <person name="Nowell W R."/>
        </authorList>
    </citation>
    <scope>NUCLEOTIDE SEQUENCE</scope>
</reference>
<evidence type="ECO:0000313" key="12">
    <source>
        <dbReference type="EMBL" id="CAF1065975.1"/>
    </source>
</evidence>
<keyword evidence="10" id="KW-0520">NAD</keyword>
<dbReference type="GO" id="GO:0003950">
    <property type="term" value="F:NAD+ poly-ADP-ribosyltransferase activity"/>
    <property type="evidence" value="ECO:0007669"/>
    <property type="project" value="TreeGrafter"/>
</dbReference>
<dbReference type="PANTHER" id="PTHR10339">
    <property type="entry name" value="ADP-RIBOSYLTRANSFERASE"/>
    <property type="match status" value="1"/>
</dbReference>
<evidence type="ECO:0000256" key="6">
    <source>
        <dbReference type="ARBA" id="ARBA00022679"/>
    </source>
</evidence>
<dbReference type="GO" id="GO:0005576">
    <property type="term" value="C:extracellular region"/>
    <property type="evidence" value="ECO:0007669"/>
    <property type="project" value="UniProtKB-SubCell"/>
</dbReference>
<evidence type="ECO:0000256" key="3">
    <source>
        <dbReference type="ARBA" id="ARBA00022525"/>
    </source>
</evidence>
<dbReference type="Pfam" id="PF01129">
    <property type="entry name" value="ART"/>
    <property type="match status" value="1"/>
</dbReference>
<dbReference type="PROSITE" id="PS51996">
    <property type="entry name" value="TR_MART"/>
    <property type="match status" value="1"/>
</dbReference>
<dbReference type="InterPro" id="IPR050999">
    <property type="entry name" value="ADP-ribosyltransferase_ARG"/>
</dbReference>
<comment type="similarity">
    <text evidence="2 10">Belongs to the Arg-specific ADP-ribosyltransferase family.</text>
</comment>
<comment type="caution">
    <text evidence="11">The sequence shown here is derived from an EMBL/GenBank/DDBJ whole genome shotgun (WGS) entry which is preliminary data.</text>
</comment>
<keyword evidence="7" id="KW-0548">Nucleotidyltransferase</keyword>
<keyword evidence="5 10" id="KW-0328">Glycosyltransferase</keyword>
<comment type="catalytic activity">
    <reaction evidence="9 10">
        <text>L-arginyl-[protein] + NAD(+) = N(omega)-(ADP-D-ribosyl)-L-arginyl-[protein] + nicotinamide + H(+)</text>
        <dbReference type="Rhea" id="RHEA:19149"/>
        <dbReference type="Rhea" id="RHEA-COMP:10532"/>
        <dbReference type="Rhea" id="RHEA-COMP:15087"/>
        <dbReference type="ChEBI" id="CHEBI:15378"/>
        <dbReference type="ChEBI" id="CHEBI:17154"/>
        <dbReference type="ChEBI" id="CHEBI:29965"/>
        <dbReference type="ChEBI" id="CHEBI:57540"/>
        <dbReference type="ChEBI" id="CHEBI:142554"/>
        <dbReference type="EC" id="2.4.2.31"/>
    </reaction>
</comment>
<evidence type="ECO:0000256" key="4">
    <source>
        <dbReference type="ARBA" id="ARBA00022656"/>
    </source>
</evidence>
<name>A0A813R607_ADIRI</name>
<keyword evidence="6 10" id="KW-0808">Transferase</keyword>
<proteinExistence type="inferred from homology"/>
<evidence type="ECO:0000256" key="9">
    <source>
        <dbReference type="ARBA" id="ARBA00047597"/>
    </source>
</evidence>
<dbReference type="GO" id="GO:0106274">
    <property type="term" value="F:NAD+-protein-arginine ADP-ribosyltransferase activity"/>
    <property type="evidence" value="ECO:0007669"/>
    <property type="project" value="UniProtKB-EC"/>
</dbReference>
<dbReference type="EC" id="2.4.2.31" evidence="10"/>
<dbReference type="EMBL" id="CAJNOJ010000009">
    <property type="protein sequence ID" value="CAF0775724.1"/>
    <property type="molecule type" value="Genomic_DNA"/>
</dbReference>
<accession>A0A813R607</accession>
<dbReference type="EMBL" id="CAJNOR010001056">
    <property type="protein sequence ID" value="CAF1065975.1"/>
    <property type="molecule type" value="Genomic_DNA"/>
</dbReference>
<evidence type="ECO:0000313" key="13">
    <source>
        <dbReference type="Proteomes" id="UP000663828"/>
    </source>
</evidence>
<dbReference type="Proteomes" id="UP000663828">
    <property type="component" value="Unassembled WGS sequence"/>
</dbReference>
<evidence type="ECO:0000313" key="14">
    <source>
        <dbReference type="Proteomes" id="UP000663852"/>
    </source>
</evidence>
<dbReference type="Gene3D" id="3.90.176.10">
    <property type="entry name" value="Toxin ADP-ribosyltransferase, Chain A, domain 1"/>
    <property type="match status" value="1"/>
</dbReference>
<evidence type="ECO:0000256" key="10">
    <source>
        <dbReference type="RuleBase" id="RU361228"/>
    </source>
</evidence>
<dbReference type="SUPFAM" id="SSF56399">
    <property type="entry name" value="ADP-ribosylation"/>
    <property type="match status" value="1"/>
</dbReference>
<dbReference type="PANTHER" id="PTHR10339:SF25">
    <property type="entry name" value="SECRETED EXOENZYME S"/>
    <property type="match status" value="1"/>
</dbReference>
<dbReference type="OrthoDB" id="423533at2759"/>
<dbReference type="AlphaFoldDB" id="A0A813R607"/>
<gene>
    <name evidence="11" type="ORF">EDS130_LOCUS3561</name>
    <name evidence="12" type="ORF">XAT740_LOCUS16546</name>
</gene>
<comment type="subcellular location">
    <subcellularLocation>
        <location evidence="1">Secreted</location>
    </subcellularLocation>
</comment>
<keyword evidence="10" id="KW-0521">NADP</keyword>
<dbReference type="GO" id="GO:0090729">
    <property type="term" value="F:toxin activity"/>
    <property type="evidence" value="ECO:0007669"/>
    <property type="project" value="UniProtKB-KW"/>
</dbReference>
<evidence type="ECO:0000256" key="7">
    <source>
        <dbReference type="ARBA" id="ARBA00022695"/>
    </source>
</evidence>
<keyword evidence="8" id="KW-0843">Virulence</keyword>
<keyword evidence="3" id="KW-0964">Secreted</keyword>
<evidence type="ECO:0000256" key="1">
    <source>
        <dbReference type="ARBA" id="ARBA00004613"/>
    </source>
</evidence>
<dbReference type="InterPro" id="IPR000768">
    <property type="entry name" value="ART"/>
</dbReference>
<dbReference type="Proteomes" id="UP000663852">
    <property type="component" value="Unassembled WGS sequence"/>
</dbReference>
<keyword evidence="13" id="KW-1185">Reference proteome</keyword>
<evidence type="ECO:0000256" key="2">
    <source>
        <dbReference type="ARBA" id="ARBA00009558"/>
    </source>
</evidence>
<organism evidence="11 14">
    <name type="scientific">Adineta ricciae</name>
    <name type="common">Rotifer</name>
    <dbReference type="NCBI Taxonomy" id="249248"/>
    <lineage>
        <taxon>Eukaryota</taxon>
        <taxon>Metazoa</taxon>
        <taxon>Spiralia</taxon>
        <taxon>Gnathifera</taxon>
        <taxon>Rotifera</taxon>
        <taxon>Eurotatoria</taxon>
        <taxon>Bdelloidea</taxon>
        <taxon>Adinetida</taxon>
        <taxon>Adinetidae</taxon>
        <taxon>Adineta</taxon>
    </lineage>
</organism>
<keyword evidence="4" id="KW-0800">Toxin</keyword>
<dbReference type="GO" id="GO:0016779">
    <property type="term" value="F:nucleotidyltransferase activity"/>
    <property type="evidence" value="ECO:0007669"/>
    <property type="project" value="UniProtKB-KW"/>
</dbReference>